<reference evidence="3" key="2">
    <citation type="journal article" date="2008" name="Nucleic Acids Res.">
        <title>The rice annotation project database (RAP-DB): 2008 update.</title>
        <authorList>
            <consortium name="The rice annotation project (RAP)"/>
        </authorList>
    </citation>
    <scope>GENOME REANNOTATION</scope>
    <source>
        <strain evidence="3">cv. Nipponbare</strain>
    </source>
</reference>
<evidence type="ECO:0000256" key="1">
    <source>
        <dbReference type="SAM" id="MobiDB-lite"/>
    </source>
</evidence>
<dbReference type="AlphaFoldDB" id="Q5VM75"/>
<evidence type="ECO:0000313" key="3">
    <source>
        <dbReference type="Proteomes" id="UP000000763"/>
    </source>
</evidence>
<dbReference type="EMBL" id="AP005966">
    <property type="protein sequence ID" value="BAD34178.1"/>
    <property type="molecule type" value="Genomic_DNA"/>
</dbReference>
<name>Q5VM75_ORYSJ</name>
<protein>
    <submittedName>
        <fullName evidence="2">Uncharacterized protein</fullName>
    </submittedName>
</protein>
<reference evidence="3" key="1">
    <citation type="journal article" date="2005" name="Nature">
        <title>The map-based sequence of the rice genome.</title>
        <authorList>
            <consortium name="International rice genome sequencing project (IRGSP)"/>
            <person name="Matsumoto T."/>
            <person name="Wu J."/>
            <person name="Kanamori H."/>
            <person name="Katayose Y."/>
            <person name="Fujisawa M."/>
            <person name="Namiki N."/>
            <person name="Mizuno H."/>
            <person name="Yamamoto K."/>
            <person name="Antonio B.A."/>
            <person name="Baba T."/>
            <person name="Sakata K."/>
            <person name="Nagamura Y."/>
            <person name="Aoki H."/>
            <person name="Arikawa K."/>
            <person name="Arita K."/>
            <person name="Bito T."/>
            <person name="Chiden Y."/>
            <person name="Fujitsuka N."/>
            <person name="Fukunaka R."/>
            <person name="Hamada M."/>
            <person name="Harada C."/>
            <person name="Hayashi A."/>
            <person name="Hijishita S."/>
            <person name="Honda M."/>
            <person name="Hosokawa S."/>
            <person name="Ichikawa Y."/>
            <person name="Idonuma A."/>
            <person name="Iijima M."/>
            <person name="Ikeda M."/>
            <person name="Ikeno M."/>
            <person name="Ito K."/>
            <person name="Ito S."/>
            <person name="Ito T."/>
            <person name="Ito Y."/>
            <person name="Ito Y."/>
            <person name="Iwabuchi A."/>
            <person name="Kamiya K."/>
            <person name="Karasawa W."/>
            <person name="Kurita K."/>
            <person name="Katagiri S."/>
            <person name="Kikuta A."/>
            <person name="Kobayashi H."/>
            <person name="Kobayashi N."/>
            <person name="Machita K."/>
            <person name="Maehara T."/>
            <person name="Masukawa M."/>
            <person name="Mizubayashi T."/>
            <person name="Mukai Y."/>
            <person name="Nagasaki H."/>
            <person name="Nagata Y."/>
            <person name="Naito S."/>
            <person name="Nakashima M."/>
            <person name="Nakama Y."/>
            <person name="Nakamichi Y."/>
            <person name="Nakamura M."/>
            <person name="Meguro A."/>
            <person name="Negishi M."/>
            <person name="Ohta I."/>
            <person name="Ohta T."/>
            <person name="Okamoto M."/>
            <person name="Ono N."/>
            <person name="Saji S."/>
            <person name="Sakaguchi M."/>
            <person name="Sakai K."/>
            <person name="Shibata M."/>
            <person name="Shimokawa T."/>
            <person name="Song J."/>
            <person name="Takazaki Y."/>
            <person name="Terasawa K."/>
            <person name="Tsugane M."/>
            <person name="Tsuji K."/>
            <person name="Ueda S."/>
            <person name="Waki K."/>
            <person name="Yamagata H."/>
            <person name="Yamamoto M."/>
            <person name="Yamamoto S."/>
            <person name="Yamane H."/>
            <person name="Yoshiki S."/>
            <person name="Yoshihara R."/>
            <person name="Yukawa K."/>
            <person name="Zhong H."/>
            <person name="Yano M."/>
            <person name="Yuan Q."/>
            <person name="Ouyang S."/>
            <person name="Liu J."/>
            <person name="Jones K.M."/>
            <person name="Gansberger K."/>
            <person name="Moffat K."/>
            <person name="Hill J."/>
            <person name="Bera J."/>
            <person name="Fadrosh D."/>
            <person name="Jin S."/>
            <person name="Johri S."/>
            <person name="Kim M."/>
            <person name="Overton L."/>
            <person name="Reardon M."/>
            <person name="Tsitrin T."/>
            <person name="Vuong H."/>
            <person name="Weaver B."/>
            <person name="Ciecko A."/>
            <person name="Tallon L."/>
            <person name="Jackson J."/>
            <person name="Pai G."/>
            <person name="Aken S.V."/>
            <person name="Utterback T."/>
            <person name="Reidmuller S."/>
            <person name="Feldblyum T."/>
            <person name="Hsiao J."/>
            <person name="Zismann V."/>
            <person name="Iobst S."/>
            <person name="de Vazeille A.R."/>
            <person name="Buell C.R."/>
            <person name="Ying K."/>
            <person name="Li Y."/>
            <person name="Lu T."/>
            <person name="Huang Y."/>
            <person name="Zhao Q."/>
            <person name="Feng Q."/>
            <person name="Zhang L."/>
            <person name="Zhu J."/>
            <person name="Weng Q."/>
            <person name="Mu J."/>
            <person name="Lu Y."/>
            <person name="Fan D."/>
            <person name="Liu Y."/>
            <person name="Guan J."/>
            <person name="Zhang Y."/>
            <person name="Yu S."/>
            <person name="Liu X."/>
            <person name="Zhang Y."/>
            <person name="Hong G."/>
            <person name="Han B."/>
            <person name="Choisne N."/>
            <person name="Demange N."/>
            <person name="Orjeda G."/>
            <person name="Samain S."/>
            <person name="Cattolico L."/>
            <person name="Pelletier E."/>
            <person name="Couloux A."/>
            <person name="Segurens B."/>
            <person name="Wincker P."/>
            <person name="D'Hont A."/>
            <person name="Scarpelli C."/>
            <person name="Weissenbach J."/>
            <person name="Salanoubat M."/>
            <person name="Quetier F."/>
            <person name="Yu Y."/>
            <person name="Kim H.R."/>
            <person name="Rambo T."/>
            <person name="Currie J."/>
            <person name="Collura K."/>
            <person name="Luo M."/>
            <person name="Yang T."/>
            <person name="Ammiraju J.S.S."/>
            <person name="Engler F."/>
            <person name="Soderlund C."/>
            <person name="Wing R.A."/>
            <person name="Palmer L.E."/>
            <person name="de la Bastide M."/>
            <person name="Spiegel L."/>
            <person name="Nascimento L."/>
            <person name="Zutavern T."/>
            <person name="O'Shaughnessy A."/>
            <person name="Dike S."/>
            <person name="Dedhia N."/>
            <person name="Preston R."/>
            <person name="Balija V."/>
            <person name="McCombie W.R."/>
            <person name="Chow T."/>
            <person name="Chen H."/>
            <person name="Chung M."/>
            <person name="Chen C."/>
            <person name="Shaw J."/>
            <person name="Wu H."/>
            <person name="Hsiao K."/>
            <person name="Chao Y."/>
            <person name="Chu M."/>
            <person name="Cheng C."/>
            <person name="Hour A."/>
            <person name="Lee P."/>
            <person name="Lin S."/>
            <person name="Lin Y."/>
            <person name="Liou J."/>
            <person name="Liu S."/>
            <person name="Hsing Y."/>
            <person name="Raghuvanshi S."/>
            <person name="Mohanty A."/>
            <person name="Bharti A.K."/>
            <person name="Gaur A."/>
            <person name="Gupta V."/>
            <person name="Kumar D."/>
            <person name="Ravi V."/>
            <person name="Vij S."/>
            <person name="Kapur A."/>
            <person name="Khurana P."/>
            <person name="Khurana P."/>
            <person name="Khurana J.P."/>
            <person name="Tyagi A.K."/>
            <person name="Gaikwad K."/>
            <person name="Singh A."/>
            <person name="Dalal V."/>
            <person name="Srivastava S."/>
            <person name="Dixit A."/>
            <person name="Pal A.K."/>
            <person name="Ghazi I.A."/>
            <person name="Yadav M."/>
            <person name="Pandit A."/>
            <person name="Bhargava A."/>
            <person name="Sureshbabu K."/>
            <person name="Batra K."/>
            <person name="Sharma T.R."/>
            <person name="Mohapatra T."/>
            <person name="Singh N.K."/>
            <person name="Messing J."/>
            <person name="Nelson A.B."/>
            <person name="Fuks G."/>
            <person name="Kavchok S."/>
            <person name="Keizer G."/>
            <person name="Linton E."/>
            <person name="Llaca V."/>
            <person name="Song R."/>
            <person name="Tanyolac B."/>
            <person name="Young S."/>
            <person name="Ho-Il K."/>
            <person name="Hahn J.H."/>
            <person name="Sangsakoo G."/>
            <person name="Vanavichit A."/>
            <person name="de Mattos Luiz.A.T."/>
            <person name="Zimmer P.D."/>
            <person name="Malone G."/>
            <person name="Dellagostin O."/>
            <person name="de Oliveira A.C."/>
            <person name="Bevan M."/>
            <person name="Bancroft I."/>
            <person name="Minx P."/>
            <person name="Cordum H."/>
            <person name="Wilson R."/>
            <person name="Cheng Z."/>
            <person name="Jin W."/>
            <person name="Jiang J."/>
            <person name="Leong S.A."/>
            <person name="Iwama H."/>
            <person name="Gojobori T."/>
            <person name="Itoh T."/>
            <person name="Niimura Y."/>
            <person name="Fujii Y."/>
            <person name="Habara T."/>
            <person name="Sakai H."/>
            <person name="Sato Y."/>
            <person name="Wilson G."/>
            <person name="Kumar K."/>
            <person name="McCouch S."/>
            <person name="Juretic N."/>
            <person name="Hoen D."/>
            <person name="Wright S."/>
            <person name="Bruskiewich R."/>
            <person name="Bureau T."/>
            <person name="Miyao A."/>
            <person name="Hirochika H."/>
            <person name="Nishikawa T."/>
            <person name="Kadowaki K."/>
            <person name="Sugiura M."/>
            <person name="Burr B."/>
            <person name="Sasaki T."/>
        </authorList>
    </citation>
    <scope>NUCLEOTIDE SEQUENCE [LARGE SCALE GENOMIC DNA]</scope>
    <source>
        <strain evidence="3">cv. Nipponbare</strain>
    </source>
</reference>
<feature type="region of interest" description="Disordered" evidence="1">
    <location>
        <begin position="1"/>
        <end position="26"/>
    </location>
</feature>
<feature type="compositionally biased region" description="Basic and acidic residues" evidence="1">
    <location>
        <begin position="1"/>
        <end position="15"/>
    </location>
</feature>
<accession>Q5VM75</accession>
<organism evidence="2 3">
    <name type="scientific">Oryza sativa subsp. japonica</name>
    <name type="common">Rice</name>
    <dbReference type="NCBI Taxonomy" id="39947"/>
    <lineage>
        <taxon>Eukaryota</taxon>
        <taxon>Viridiplantae</taxon>
        <taxon>Streptophyta</taxon>
        <taxon>Embryophyta</taxon>
        <taxon>Tracheophyta</taxon>
        <taxon>Spermatophyta</taxon>
        <taxon>Magnoliopsida</taxon>
        <taxon>Liliopsida</taxon>
        <taxon>Poales</taxon>
        <taxon>Poaceae</taxon>
        <taxon>BOP clade</taxon>
        <taxon>Oryzoideae</taxon>
        <taxon>Oryzeae</taxon>
        <taxon>Oryzinae</taxon>
        <taxon>Oryza</taxon>
        <taxon>Oryza sativa</taxon>
    </lineage>
</organism>
<dbReference type="Proteomes" id="UP000000763">
    <property type="component" value="Chromosome 6"/>
</dbReference>
<evidence type="ECO:0000313" key="2">
    <source>
        <dbReference type="EMBL" id="BAD34178.1"/>
    </source>
</evidence>
<gene>
    <name evidence="2" type="ORF">B1047H05.9</name>
</gene>
<proteinExistence type="predicted"/>
<sequence>MDLEEGRGLERREGGEGPALSSVAASSSLLTEPPSLLVELDGCRRLIACADGRRLLFRRCSSRPLLAESDGCCRLLACANGRRLLLFRRHRHRSSWPLLAESDGCRQLLVCSNGHRLLLFHSRRHCRCRLLARAKPPTATGSSSR</sequence>